<dbReference type="Gene3D" id="1.20.120.1900">
    <property type="entry name" value="Gamma-tubulin complex, C-terminal domain"/>
    <property type="match status" value="1"/>
</dbReference>
<feature type="compositionally biased region" description="Polar residues" evidence="6">
    <location>
        <begin position="40"/>
        <end position="49"/>
    </location>
</feature>
<feature type="region of interest" description="Disordered" evidence="6">
    <location>
        <begin position="1"/>
        <end position="49"/>
    </location>
</feature>
<dbReference type="GO" id="GO:0051011">
    <property type="term" value="F:microtubule minus-end binding"/>
    <property type="evidence" value="ECO:0007669"/>
    <property type="project" value="TreeGrafter"/>
</dbReference>
<dbReference type="InterPro" id="IPR042241">
    <property type="entry name" value="GCP_C_sf"/>
</dbReference>
<feature type="compositionally biased region" description="Basic residues" evidence="6">
    <location>
        <begin position="29"/>
        <end position="38"/>
    </location>
</feature>
<feature type="compositionally biased region" description="Low complexity" evidence="6">
    <location>
        <begin position="11"/>
        <end position="26"/>
    </location>
</feature>
<dbReference type="GO" id="GO:0031122">
    <property type="term" value="P:cytoplasmic microtubule organization"/>
    <property type="evidence" value="ECO:0007669"/>
    <property type="project" value="TreeGrafter"/>
</dbReference>
<keyword evidence="2 5" id="KW-0963">Cytoplasm</keyword>
<evidence type="ECO:0000256" key="3">
    <source>
        <dbReference type="ARBA" id="ARBA00022701"/>
    </source>
</evidence>
<dbReference type="GO" id="GO:0005816">
    <property type="term" value="C:spindle pole body"/>
    <property type="evidence" value="ECO:0007669"/>
    <property type="project" value="UniProtKB-ARBA"/>
</dbReference>
<dbReference type="PANTHER" id="PTHR19302:SF33">
    <property type="entry name" value="GAMMA-TUBULIN COMPLEX COMPONENT 5"/>
    <property type="match status" value="1"/>
</dbReference>
<dbReference type="GO" id="GO:0000930">
    <property type="term" value="C:gamma-tubulin complex"/>
    <property type="evidence" value="ECO:0007669"/>
    <property type="project" value="TreeGrafter"/>
</dbReference>
<evidence type="ECO:0000259" key="7">
    <source>
        <dbReference type="Pfam" id="PF04130"/>
    </source>
</evidence>
<evidence type="ECO:0000256" key="6">
    <source>
        <dbReference type="SAM" id="MobiDB-lite"/>
    </source>
</evidence>
<name>A0A9Q5HX08_SANBA</name>
<comment type="subcellular location">
    <subcellularLocation>
        <location evidence="5">Cytoplasm</location>
        <location evidence="5">Cytoskeleton</location>
        <location evidence="5">Microtubule organizing center</location>
    </subcellularLocation>
</comment>
<dbReference type="InterPro" id="IPR040457">
    <property type="entry name" value="GCP_C"/>
</dbReference>
<feature type="domain" description="Gamma tubulin complex component C-terminal" evidence="7">
    <location>
        <begin position="729"/>
        <end position="987"/>
    </location>
</feature>
<dbReference type="InterPro" id="IPR007259">
    <property type="entry name" value="GCP"/>
</dbReference>
<sequence>MAQRPTSAIGTSRPSSSMSRPTSAASHRTTSRMSHRPISRLSQRPATRQSRALCQTLVTKLSGLSPGEDGDFEVAYDMAIRRIESIAKQAASPDLLSAQAHLRRFSKKARIQCHEDLAEALDVTIKRFRADTEKRGDLDNEISPSKLAEHLQFLFLLASPPSHSTLEFAEEFLDRTQNPSGPSGLTWADILKEEPFEGQHWQGAVGLPPGSVVRQEDSVESYNSSPTLSSISDSELDERGGLFSFHDPEDVTDVSERVLSPPSSVGTSDRALAEERVVESFRLRLELEALQRRQYWKRTWKSDVDMNRAFDLGDPSTLRLSFEKVIGSGKSRFNGDDQRYINEHDAVREVLISLQGRSSTLFEKSTNKNGLLMVATFKGAPKVLHLTPLAQESILAKFAHLSTVLQRLRDFLISINRSTEDYSARRREFRTLEAFTEALELQLIRFDASMARREEGMLRAQEQCGRSVVVSLMSLEKALREEFSNCFDELLGIICRCFPGTIWISRDQMLARVRHSPSTFSSQLLDALFEAIQRQQAFGDSVSASIMMRVFLRTAEPVWSMLGRWLRDGIFMPEPASTVSGQDNLPEEFFIESNGLEVADPDFWTCGYSLRTSFTTECTSDEYSGVPVFLRSLSDKILGAGKSIGLLRILGHSGEIEYGKLSVNIWPTFETFMMKMLSQGPLFDSPSAEVMDVDITPDNLSLLLSDHLLPVCASAEEALMNLLHSDCGLLHHLRAIEDLFLSRKGDILADFCDVLFSAIDSKKIWTDYHFLNTALRETVESRRAYWIDSNLVHLSYKSISRNALQRSVKCFDGLTVEYAAPFPLVFVIGSRASEVYNAILVMLIKIRRAKTLLDNILLHSPKETLRSQAELKSFYVIRSKLSWFVNTFLGFLCSHVLQVETQRFHASLGDSGSLDDIIDLHQKYLGTLGKLCLLDDEKKTAALQRALRSILDMSVSFSDYFVTFAGDTTLNTSQTSIARRHRHRSRRQRRQRLNVVSFAPISSFRDDDSDSSDSELDESVVQEIVEENVHTYAAPSAYESFSVDDFFDQNEKLAQDLDSRVRYIRREVERLASSKVGSQFDALAFMLQDWDL</sequence>
<dbReference type="GO" id="GO:0005874">
    <property type="term" value="C:microtubule"/>
    <property type="evidence" value="ECO:0007669"/>
    <property type="project" value="UniProtKB-KW"/>
</dbReference>
<feature type="domain" description="Gamma tubulin complex component protein N-terminal" evidence="8">
    <location>
        <begin position="347"/>
        <end position="657"/>
    </location>
</feature>
<evidence type="ECO:0000313" key="9">
    <source>
        <dbReference type="EMBL" id="OCB87534.1"/>
    </source>
</evidence>
<dbReference type="PANTHER" id="PTHR19302">
    <property type="entry name" value="GAMMA TUBULIN COMPLEX PROTEIN"/>
    <property type="match status" value="1"/>
</dbReference>
<comment type="caution">
    <text evidence="9">The sequence shown here is derived from an EMBL/GenBank/DDBJ whole genome shotgun (WGS) entry which is preliminary data.</text>
</comment>
<organism evidence="9 10">
    <name type="scientific">Sanghuangporus baumii</name>
    <name type="common">Phellinus baumii</name>
    <dbReference type="NCBI Taxonomy" id="108892"/>
    <lineage>
        <taxon>Eukaryota</taxon>
        <taxon>Fungi</taxon>
        <taxon>Dikarya</taxon>
        <taxon>Basidiomycota</taxon>
        <taxon>Agaricomycotina</taxon>
        <taxon>Agaricomycetes</taxon>
        <taxon>Hymenochaetales</taxon>
        <taxon>Hymenochaetaceae</taxon>
        <taxon>Sanghuangporus</taxon>
    </lineage>
</organism>
<protein>
    <recommendedName>
        <fullName evidence="5">Spindle pole body component</fullName>
    </recommendedName>
</protein>
<comment type="similarity">
    <text evidence="1 5">Belongs to the TUBGCP family.</text>
</comment>
<dbReference type="GO" id="GO:0051225">
    <property type="term" value="P:spindle assembly"/>
    <property type="evidence" value="ECO:0007669"/>
    <property type="project" value="TreeGrafter"/>
</dbReference>
<gene>
    <name evidence="9" type="ORF">A7U60_g5439</name>
</gene>
<evidence type="ECO:0000256" key="5">
    <source>
        <dbReference type="RuleBase" id="RU363050"/>
    </source>
</evidence>
<dbReference type="Pfam" id="PF04130">
    <property type="entry name" value="GCP_C_terminal"/>
    <property type="match status" value="1"/>
</dbReference>
<dbReference type="GO" id="GO:0000278">
    <property type="term" value="P:mitotic cell cycle"/>
    <property type="evidence" value="ECO:0007669"/>
    <property type="project" value="TreeGrafter"/>
</dbReference>
<dbReference type="GO" id="GO:0007020">
    <property type="term" value="P:microtubule nucleation"/>
    <property type="evidence" value="ECO:0007669"/>
    <property type="project" value="InterPro"/>
</dbReference>
<evidence type="ECO:0000256" key="4">
    <source>
        <dbReference type="ARBA" id="ARBA00023212"/>
    </source>
</evidence>
<dbReference type="GO" id="GO:0043015">
    <property type="term" value="F:gamma-tubulin binding"/>
    <property type="evidence" value="ECO:0007669"/>
    <property type="project" value="InterPro"/>
</dbReference>
<dbReference type="OrthoDB" id="66546at2759"/>
<dbReference type="Pfam" id="PF17681">
    <property type="entry name" value="GCP_N_terminal"/>
    <property type="match status" value="1"/>
</dbReference>
<dbReference type="EMBL" id="LNZH02000191">
    <property type="protein sequence ID" value="OCB87534.1"/>
    <property type="molecule type" value="Genomic_DNA"/>
</dbReference>
<accession>A0A9Q5HX08</accession>
<evidence type="ECO:0000313" key="10">
    <source>
        <dbReference type="Proteomes" id="UP000757232"/>
    </source>
</evidence>
<dbReference type="InterPro" id="IPR041470">
    <property type="entry name" value="GCP_N"/>
</dbReference>
<feature type="compositionally biased region" description="Polar residues" evidence="6">
    <location>
        <begin position="1"/>
        <end position="10"/>
    </location>
</feature>
<proteinExistence type="inferred from homology"/>
<reference evidence="9" key="1">
    <citation type="submission" date="2016-06" db="EMBL/GenBank/DDBJ databases">
        <title>Draft Genome sequence of the fungus Inonotus baumii.</title>
        <authorList>
            <person name="Zhu H."/>
            <person name="Lin W."/>
        </authorList>
    </citation>
    <scope>NUCLEOTIDE SEQUENCE</scope>
    <source>
        <strain evidence="9">821</strain>
    </source>
</reference>
<dbReference type="Proteomes" id="UP000757232">
    <property type="component" value="Unassembled WGS sequence"/>
</dbReference>
<evidence type="ECO:0000256" key="1">
    <source>
        <dbReference type="ARBA" id="ARBA00010337"/>
    </source>
</evidence>
<dbReference type="GO" id="GO:0000922">
    <property type="term" value="C:spindle pole"/>
    <property type="evidence" value="ECO:0007669"/>
    <property type="project" value="InterPro"/>
</dbReference>
<evidence type="ECO:0000259" key="8">
    <source>
        <dbReference type="Pfam" id="PF17681"/>
    </source>
</evidence>
<dbReference type="GO" id="GO:0051321">
    <property type="term" value="P:meiotic cell cycle"/>
    <property type="evidence" value="ECO:0007669"/>
    <property type="project" value="TreeGrafter"/>
</dbReference>
<evidence type="ECO:0000256" key="2">
    <source>
        <dbReference type="ARBA" id="ARBA00022490"/>
    </source>
</evidence>
<keyword evidence="10" id="KW-1185">Reference proteome</keyword>
<dbReference type="AlphaFoldDB" id="A0A9Q5HX08"/>
<keyword evidence="3 5" id="KW-0493">Microtubule</keyword>
<keyword evidence="4 5" id="KW-0206">Cytoskeleton</keyword>